<protein>
    <recommendedName>
        <fullName evidence="2">DUF7726 domain-containing protein</fullName>
    </recommendedName>
</protein>
<dbReference type="EMBL" id="HBEW01001032">
    <property type="protein sequence ID" value="CAD8576876.1"/>
    <property type="molecule type" value="Transcribed_RNA"/>
</dbReference>
<name>A0A7S0KCR2_9CHLO</name>
<dbReference type="InterPro" id="IPR056143">
    <property type="entry name" value="DUF7726"/>
</dbReference>
<feature type="region of interest" description="Disordered" evidence="1">
    <location>
        <begin position="119"/>
        <end position="164"/>
    </location>
</feature>
<evidence type="ECO:0000256" key="1">
    <source>
        <dbReference type="SAM" id="MobiDB-lite"/>
    </source>
</evidence>
<evidence type="ECO:0000313" key="3">
    <source>
        <dbReference type="EMBL" id="CAD8576876.1"/>
    </source>
</evidence>
<feature type="compositionally biased region" description="Polar residues" evidence="1">
    <location>
        <begin position="119"/>
        <end position="144"/>
    </location>
</feature>
<evidence type="ECO:0000259" key="2">
    <source>
        <dbReference type="Pfam" id="PF24852"/>
    </source>
</evidence>
<organism evidence="3">
    <name type="scientific">Ostreococcus mediterraneus</name>
    <dbReference type="NCBI Taxonomy" id="1486918"/>
    <lineage>
        <taxon>Eukaryota</taxon>
        <taxon>Viridiplantae</taxon>
        <taxon>Chlorophyta</taxon>
        <taxon>Mamiellophyceae</taxon>
        <taxon>Mamiellales</taxon>
        <taxon>Bathycoccaceae</taxon>
        <taxon>Ostreococcus</taxon>
    </lineage>
</organism>
<dbReference type="PANTHER" id="PTHR42339:SF1">
    <property type="entry name" value="HISTONE H1"/>
    <property type="match status" value="1"/>
</dbReference>
<dbReference type="AlphaFoldDB" id="A0A7S0KCR2"/>
<reference evidence="3" key="1">
    <citation type="submission" date="2021-01" db="EMBL/GenBank/DDBJ databases">
        <authorList>
            <person name="Corre E."/>
            <person name="Pelletier E."/>
            <person name="Niang G."/>
            <person name="Scheremetjew M."/>
            <person name="Finn R."/>
            <person name="Kale V."/>
            <person name="Holt S."/>
            <person name="Cochrane G."/>
            <person name="Meng A."/>
            <person name="Brown T."/>
            <person name="Cohen L."/>
        </authorList>
    </citation>
    <scope>NUCLEOTIDE SEQUENCE</scope>
    <source>
        <strain evidence="3">Clade-D-RCC2572</strain>
    </source>
</reference>
<dbReference type="Pfam" id="PF24852">
    <property type="entry name" value="DUF7726"/>
    <property type="match status" value="1"/>
</dbReference>
<dbReference type="PANTHER" id="PTHR42339">
    <property type="entry name" value="HISTONE H1"/>
    <property type="match status" value="1"/>
</dbReference>
<accession>A0A7S0KCR2</accession>
<sequence length="298" mass="32750">MSKVNITRPDGYYDFYDDFLDDGVSVAPKALRAKIRTFLEKWNVTATSFQKVIAVNSNSYGKFMTMQYKNQWSATSNGTYMSAAYFFYVDQKLGKDSITATLKRGQAVAASGITSSMAQPLVEPNSNGVQATAGLPSSSKSSVGLTPRGMPKTARPAQKPPLPDLSSVNIDERVFLNPKEVRAEISAIKRRYKCNNASIGRAVGEMNSQPGAAVSRFLDKGGDFGGGQMEIYRPLAHFCEKFRVYENKPKSAKRIMLEAEAADGRPYLGHDTSRPTIFFPGAFLAKDSLGRLHYQSGY</sequence>
<gene>
    <name evidence="3" type="ORF">OMED0929_LOCUS907</name>
</gene>
<feature type="domain" description="DUF7726" evidence="2">
    <location>
        <begin position="28"/>
        <end position="95"/>
    </location>
</feature>
<proteinExistence type="predicted"/>